<accession>S9SB75</accession>
<dbReference type="EMBL" id="APVH01000015">
    <property type="protein sequence ID" value="EPX83484.1"/>
    <property type="molecule type" value="Genomic_DNA"/>
</dbReference>
<sequence length="212" mass="23179">MTLKMTRAQAARLGASSKDEGSGKKATRPGKAPDKGRVAVSSEEPERAPVTFLVPLRPQSKHRPRTYPDERSIRKGFREAKGSVEEFMKHLRMRTVTTSETRTFEKAVAQAASMQMKGQPAIEGPVELKLVFMLSGRNDVWPVGQGDGDLDNLEKSVSDALNGITYSDDRMIVSKQSWKVCIDGPDGIWISVSPARNDAIIEALDVVGSHAS</sequence>
<feature type="region of interest" description="Disordered" evidence="1">
    <location>
        <begin position="1"/>
        <end position="50"/>
    </location>
</feature>
<dbReference type="HOGENOM" id="CLU_1228732_0_0_5"/>
<reference evidence="3" key="1">
    <citation type="journal article" date="2014" name="Stand. Genomic Sci.">
        <title>Genome sequence of the exopolysaccharide-producing Salipiger mucosus type strain (DSM 16094(T)), a moderately halophilic member of the Roseobacter clade.</title>
        <authorList>
            <person name="Riedel T."/>
            <person name="Spring S."/>
            <person name="Fiebig A."/>
            <person name="Petersen J."/>
            <person name="Kyrpides N.C."/>
            <person name="Goker M."/>
            <person name="Klenk H.P."/>
        </authorList>
    </citation>
    <scope>NUCLEOTIDE SEQUENCE [LARGE SCALE GENOMIC DNA]</scope>
    <source>
        <strain evidence="3">DSM 16094</strain>
    </source>
</reference>
<dbReference type="InterPro" id="IPR036614">
    <property type="entry name" value="RusA-like_sf"/>
</dbReference>
<keyword evidence="3" id="KW-1185">Reference proteome</keyword>
<dbReference type="GO" id="GO:0006310">
    <property type="term" value="P:DNA recombination"/>
    <property type="evidence" value="ECO:0007669"/>
    <property type="project" value="InterPro"/>
</dbReference>
<dbReference type="STRING" id="1123237.Salmuc_02092"/>
<dbReference type="Proteomes" id="UP000015347">
    <property type="component" value="Unassembled WGS sequence"/>
</dbReference>
<comment type="caution">
    <text evidence="2">The sequence shown here is derived from an EMBL/GenBank/DDBJ whole genome shotgun (WGS) entry which is preliminary data.</text>
</comment>
<dbReference type="AlphaFoldDB" id="S9SB75"/>
<evidence type="ECO:0000313" key="2">
    <source>
        <dbReference type="EMBL" id="EPX83484.1"/>
    </source>
</evidence>
<organism evidence="2 3">
    <name type="scientific">Salipiger mucosus DSM 16094</name>
    <dbReference type="NCBI Taxonomy" id="1123237"/>
    <lineage>
        <taxon>Bacteria</taxon>
        <taxon>Pseudomonadati</taxon>
        <taxon>Pseudomonadota</taxon>
        <taxon>Alphaproteobacteria</taxon>
        <taxon>Rhodobacterales</taxon>
        <taxon>Roseobacteraceae</taxon>
        <taxon>Salipiger</taxon>
    </lineage>
</organism>
<dbReference type="Gene3D" id="3.30.1330.70">
    <property type="entry name" value="Holliday junction resolvase RusA"/>
    <property type="match status" value="1"/>
</dbReference>
<proteinExistence type="predicted"/>
<dbReference type="InterPro" id="IPR008822">
    <property type="entry name" value="Endonuclease_RusA-like"/>
</dbReference>
<dbReference type="GO" id="GO:0006281">
    <property type="term" value="P:DNA repair"/>
    <property type="evidence" value="ECO:0007669"/>
    <property type="project" value="InterPro"/>
</dbReference>
<dbReference type="GO" id="GO:0000287">
    <property type="term" value="F:magnesium ion binding"/>
    <property type="evidence" value="ECO:0007669"/>
    <property type="project" value="InterPro"/>
</dbReference>
<dbReference type="SUPFAM" id="SSF103084">
    <property type="entry name" value="Holliday junction resolvase RusA"/>
    <property type="match status" value="1"/>
</dbReference>
<dbReference type="Pfam" id="PF05866">
    <property type="entry name" value="RusA"/>
    <property type="match status" value="1"/>
</dbReference>
<name>S9SB75_9RHOB</name>
<dbReference type="OrthoDB" id="5114842at2"/>
<evidence type="ECO:0000313" key="3">
    <source>
        <dbReference type="Proteomes" id="UP000015347"/>
    </source>
</evidence>
<protein>
    <submittedName>
        <fullName evidence="2">Uncharacterized protein</fullName>
    </submittedName>
</protein>
<gene>
    <name evidence="2" type="ORF">Salmuc_02092</name>
</gene>
<evidence type="ECO:0000256" key="1">
    <source>
        <dbReference type="SAM" id="MobiDB-lite"/>
    </source>
</evidence>
<dbReference type="eggNOG" id="COG4570">
    <property type="taxonomic scope" value="Bacteria"/>
</dbReference>